<accession>A0A7J8B8U9</accession>
<dbReference type="OrthoDB" id="1885901at2759"/>
<dbReference type="FunCoup" id="A0A7J8B8U9">
    <property type="interactions" value="169"/>
</dbReference>
<dbReference type="PANTHER" id="PTHR10677">
    <property type="entry name" value="UBIQUILIN"/>
    <property type="match status" value="1"/>
</dbReference>
<dbReference type="Pfam" id="PF00240">
    <property type="entry name" value="ubiquitin"/>
    <property type="match status" value="2"/>
</dbReference>
<dbReference type="InterPro" id="IPR000626">
    <property type="entry name" value="Ubiquitin-like_dom"/>
</dbReference>
<dbReference type="PANTHER" id="PTHR10677:SF3">
    <property type="entry name" value="FI07626P-RELATED"/>
    <property type="match status" value="1"/>
</dbReference>
<sequence length="164" mass="18424">MNGYVKVKMLSKEFQVPLSASMMLSDLKQQITQKTQVPAFQQRLVIESSSTELLDGVSLHRQGLSPGSTVILVVQRCDKPLSILVRNDRARTRPYEVLLTQKVAELKQQVSKQEGAPTNQFWLSFQGRAMDDHQQLGEYNLQPNCIVQMNLHLRGGGEGPRGPH</sequence>
<dbReference type="InterPro" id="IPR019956">
    <property type="entry name" value="Ubiquitin_dom"/>
</dbReference>
<evidence type="ECO:0000313" key="2">
    <source>
        <dbReference type="EMBL" id="KAF6394886.1"/>
    </source>
</evidence>
<dbReference type="Gene3D" id="3.10.20.90">
    <property type="entry name" value="Phosphatidylinositol 3-kinase Catalytic Subunit, Chain A, domain 1"/>
    <property type="match status" value="2"/>
</dbReference>
<feature type="domain" description="Ubiquitin-like" evidence="1">
    <location>
        <begin position="81"/>
        <end position="156"/>
    </location>
</feature>
<dbReference type="PROSITE" id="PS50053">
    <property type="entry name" value="UBIQUITIN_2"/>
    <property type="match status" value="2"/>
</dbReference>
<dbReference type="InterPro" id="IPR029071">
    <property type="entry name" value="Ubiquitin-like_domsf"/>
</dbReference>
<dbReference type="GO" id="GO:0005829">
    <property type="term" value="C:cytosol"/>
    <property type="evidence" value="ECO:0007669"/>
    <property type="project" value="TreeGrafter"/>
</dbReference>
<dbReference type="GO" id="GO:0031593">
    <property type="term" value="F:polyubiquitin modification-dependent protein binding"/>
    <property type="evidence" value="ECO:0007669"/>
    <property type="project" value="TreeGrafter"/>
</dbReference>
<gene>
    <name evidence="2" type="ORF">HJG59_006932</name>
</gene>
<protein>
    <submittedName>
        <fullName evidence="2">ISG15 ubiquitin like modifier</fullName>
    </submittedName>
</protein>
<evidence type="ECO:0000313" key="3">
    <source>
        <dbReference type="Proteomes" id="UP000550707"/>
    </source>
</evidence>
<dbReference type="InterPro" id="IPR015496">
    <property type="entry name" value="Ubiquilin"/>
</dbReference>
<dbReference type="GO" id="GO:0006511">
    <property type="term" value="P:ubiquitin-dependent protein catabolic process"/>
    <property type="evidence" value="ECO:0007669"/>
    <property type="project" value="TreeGrafter"/>
</dbReference>
<name>A0A7J8B8U9_MOLMO</name>
<feature type="domain" description="Ubiquitin-like" evidence="1">
    <location>
        <begin position="3"/>
        <end position="79"/>
    </location>
</feature>
<dbReference type="Proteomes" id="UP000550707">
    <property type="component" value="Unassembled WGS sequence"/>
</dbReference>
<proteinExistence type="predicted"/>
<dbReference type="PRINTS" id="PR00348">
    <property type="entry name" value="UBIQUITIN"/>
</dbReference>
<dbReference type="SMART" id="SM00213">
    <property type="entry name" value="UBQ"/>
    <property type="match status" value="2"/>
</dbReference>
<evidence type="ECO:0000259" key="1">
    <source>
        <dbReference type="PROSITE" id="PS50053"/>
    </source>
</evidence>
<reference evidence="2 3" key="1">
    <citation type="journal article" date="2020" name="Nature">
        <title>Six reference-quality genomes reveal evolution of bat adaptations.</title>
        <authorList>
            <person name="Jebb D."/>
            <person name="Huang Z."/>
            <person name="Pippel M."/>
            <person name="Hughes G.M."/>
            <person name="Lavrichenko K."/>
            <person name="Devanna P."/>
            <person name="Winkler S."/>
            <person name="Jermiin L.S."/>
            <person name="Skirmuntt E.C."/>
            <person name="Katzourakis A."/>
            <person name="Burkitt-Gray L."/>
            <person name="Ray D.A."/>
            <person name="Sullivan K.A.M."/>
            <person name="Roscito J.G."/>
            <person name="Kirilenko B.M."/>
            <person name="Davalos L.M."/>
            <person name="Corthals A.P."/>
            <person name="Power M.L."/>
            <person name="Jones G."/>
            <person name="Ransome R.D."/>
            <person name="Dechmann D.K.N."/>
            <person name="Locatelli A.G."/>
            <person name="Puechmaille S.J."/>
            <person name="Fedrigo O."/>
            <person name="Jarvis E.D."/>
            <person name="Hiller M."/>
            <person name="Vernes S.C."/>
            <person name="Myers E.W."/>
            <person name="Teeling E.C."/>
        </authorList>
    </citation>
    <scope>NUCLEOTIDE SEQUENCE [LARGE SCALE GENOMIC DNA]</scope>
    <source>
        <strain evidence="2">MMolMol1</strain>
        <tissue evidence="2">Muscle</tissue>
    </source>
</reference>
<organism evidence="2 3">
    <name type="scientific">Molossus molossus</name>
    <name type="common">Pallas' mastiff bat</name>
    <name type="synonym">Vespertilio molossus</name>
    <dbReference type="NCBI Taxonomy" id="27622"/>
    <lineage>
        <taxon>Eukaryota</taxon>
        <taxon>Metazoa</taxon>
        <taxon>Chordata</taxon>
        <taxon>Craniata</taxon>
        <taxon>Vertebrata</taxon>
        <taxon>Euteleostomi</taxon>
        <taxon>Mammalia</taxon>
        <taxon>Eutheria</taxon>
        <taxon>Laurasiatheria</taxon>
        <taxon>Chiroptera</taxon>
        <taxon>Yangochiroptera</taxon>
        <taxon>Molossidae</taxon>
        <taxon>Molossus</taxon>
    </lineage>
</organism>
<keyword evidence="3" id="KW-1185">Reference proteome</keyword>
<comment type="caution">
    <text evidence="2">The sequence shown here is derived from an EMBL/GenBank/DDBJ whole genome shotgun (WGS) entry which is preliminary data.</text>
</comment>
<dbReference type="SUPFAM" id="SSF54236">
    <property type="entry name" value="Ubiquitin-like"/>
    <property type="match status" value="2"/>
</dbReference>
<dbReference type="InParanoid" id="A0A7J8B8U9"/>
<dbReference type="EMBL" id="JACASF010000035">
    <property type="protein sequence ID" value="KAF6394886.1"/>
    <property type="molecule type" value="Genomic_DNA"/>
</dbReference>
<dbReference type="AlphaFoldDB" id="A0A7J8B8U9"/>